<reference evidence="1 2" key="1">
    <citation type="journal article" date="2013" name="Mar. Genomics">
        <title>Expression of sulfatases in Rhodopirellula baltica and the diversity of sulfatases in the genus Rhodopirellula.</title>
        <authorList>
            <person name="Wegner C.E."/>
            <person name="Richter-Heitmann T."/>
            <person name="Klindworth A."/>
            <person name="Klockow C."/>
            <person name="Richter M."/>
            <person name="Achstetter T."/>
            <person name="Glockner F.O."/>
            <person name="Harder J."/>
        </authorList>
    </citation>
    <scope>NUCLEOTIDE SEQUENCE [LARGE SCALE GENOMIC DNA]</scope>
    <source>
        <strain evidence="1 2">WH47</strain>
    </source>
</reference>
<comment type="caution">
    <text evidence="1">The sequence shown here is derived from an EMBL/GenBank/DDBJ whole genome shotgun (WGS) entry which is preliminary data.</text>
</comment>
<name>F2AT89_RHOBT</name>
<accession>F2AT89</accession>
<proteinExistence type="predicted"/>
<dbReference type="AlphaFoldDB" id="F2AT89"/>
<sequence length="37" mass="4084">MVFTLGLRHTFVVWQRSLALVQSFAVLASSASFRAVS</sequence>
<protein>
    <submittedName>
        <fullName evidence="1">Uncharacterized protein</fullName>
    </submittedName>
</protein>
<organism evidence="1 2">
    <name type="scientific">Rhodopirellula baltica WH47</name>
    <dbReference type="NCBI Taxonomy" id="991778"/>
    <lineage>
        <taxon>Bacteria</taxon>
        <taxon>Pseudomonadati</taxon>
        <taxon>Planctomycetota</taxon>
        <taxon>Planctomycetia</taxon>
        <taxon>Pirellulales</taxon>
        <taxon>Pirellulaceae</taxon>
        <taxon>Rhodopirellula</taxon>
    </lineage>
</organism>
<dbReference type="Proteomes" id="UP000006222">
    <property type="component" value="Unassembled WGS sequence"/>
</dbReference>
<gene>
    <name evidence="1" type="ORF">RBWH47_03197</name>
</gene>
<evidence type="ECO:0000313" key="1">
    <source>
        <dbReference type="EMBL" id="EGF27111.1"/>
    </source>
</evidence>
<evidence type="ECO:0000313" key="2">
    <source>
        <dbReference type="Proteomes" id="UP000006222"/>
    </source>
</evidence>
<dbReference type="EMBL" id="AFAR01000161">
    <property type="protein sequence ID" value="EGF27111.1"/>
    <property type="molecule type" value="Genomic_DNA"/>
</dbReference>